<gene>
    <name evidence="2" type="ORF">DJ64_03485</name>
</gene>
<organism evidence="2 3">
    <name type="scientific">Streptomyces griseorubens</name>
    <dbReference type="NCBI Taxonomy" id="66897"/>
    <lineage>
        <taxon>Bacteria</taxon>
        <taxon>Bacillati</taxon>
        <taxon>Actinomycetota</taxon>
        <taxon>Actinomycetes</taxon>
        <taxon>Kitasatosporales</taxon>
        <taxon>Streptomycetaceae</taxon>
        <taxon>Streptomyces</taxon>
        <taxon>Streptomyces althioticus group</taxon>
    </lineage>
</organism>
<sequence length="103" mass="11247">MAPAPLRVLALHVPHDRLRDDHALPVEGHGRPLVQPVPRLERLADPPAEGGVVGAGQYAVDGQSVGWIRHAAQRVTGRRGPPAEESGRPADGRWRWCRRPRPG</sequence>
<dbReference type="EMBL" id="JJMG01000123">
    <property type="protein sequence ID" value="KEG41506.1"/>
    <property type="molecule type" value="Genomic_DNA"/>
</dbReference>
<name>A0ABR4T3B7_9ACTN</name>
<feature type="region of interest" description="Disordered" evidence="1">
    <location>
        <begin position="74"/>
        <end position="103"/>
    </location>
</feature>
<proteinExistence type="predicted"/>
<evidence type="ECO:0000256" key="1">
    <source>
        <dbReference type="SAM" id="MobiDB-lite"/>
    </source>
</evidence>
<feature type="compositionally biased region" description="Basic and acidic residues" evidence="1">
    <location>
        <begin position="81"/>
        <end position="94"/>
    </location>
</feature>
<evidence type="ECO:0000313" key="2">
    <source>
        <dbReference type="EMBL" id="KEG41506.1"/>
    </source>
</evidence>
<keyword evidence="3" id="KW-1185">Reference proteome</keyword>
<reference evidence="2 3" key="1">
    <citation type="submission" date="2014-04" db="EMBL/GenBank/DDBJ databases">
        <title>Draft genome sequence of the novel Streptomyces griseorubens JSD-1 playing a role in carbon and nitrogen cycle.</title>
        <authorList>
            <consortium name="Shanghai Jiao Tong University"/>
            <person name="Feng H."/>
            <person name="Sun Y."/>
            <person name="Zhi Y."/>
            <person name="Mao L."/>
            <person name="Luo Y."/>
            <person name="Wei X."/>
            <person name="Zhou P."/>
        </authorList>
    </citation>
    <scope>NUCLEOTIDE SEQUENCE [LARGE SCALE GENOMIC DNA]</scope>
    <source>
        <strain evidence="2 3">JSD-1</strain>
    </source>
</reference>
<dbReference type="Proteomes" id="UP000027632">
    <property type="component" value="Unassembled WGS sequence"/>
</dbReference>
<evidence type="ECO:0000313" key="3">
    <source>
        <dbReference type="Proteomes" id="UP000027632"/>
    </source>
</evidence>
<accession>A0ABR4T3B7</accession>
<comment type="caution">
    <text evidence="2">The sequence shown here is derived from an EMBL/GenBank/DDBJ whole genome shotgun (WGS) entry which is preliminary data.</text>
</comment>
<protein>
    <submittedName>
        <fullName evidence="2">Uncharacterized protein</fullName>
    </submittedName>
</protein>